<gene>
    <name evidence="2" type="primary">si:ch73-236c18.3</name>
</gene>
<dbReference type="RefSeq" id="XP_073764407.1">
    <property type="nucleotide sequence ID" value="XM_073908306.1"/>
</dbReference>
<sequence>MSCRFDYEEIRPYVILSGPLDCFRWILTLVVSGCSKLCSSTRCLISKIFKTKKSRLVCLIIASVIAVALLLLMRVIWCHKCMFNGNCYGKAAVATDAETCSDIGRDILQRGGSAVDAAIAALLCVSVINPQSIGIGGGVVFTIYNASTGKVETINARETAPMSATADMFDNNNNNTKPGLLIAVPGELRGYKLAHDRHGRLEWKELFKPSIKLARKGFKIGKALADAIKEEEDKFQKNTTLCEVFCDADYNLPKINDYIRFSQLAATYRKISEEGPDAFYNGSLTQSIVDDIRAAGGNITRKDLTDYEPVLTESAINFNVGKYIFHAPGAPFGGPVLTLIMKILLGNGTKGFSGFNLSKKSVSTTKNKTLTYHRIIETLCIADVEKTKLGDPLKQPIVNEVVKNMISDSFADHNRSEIDDSIATACNKSNNVSKSVPDDSGTSHVSVIDAEGNAVAVTSSINNYFGSGVMSECTGIIFNDQMKDFTDNEHNRIEKGKRPLSSMCPTIILDEEKENSEKVTMVVGAEGGTNITTAVAQVILNYLYFDYDLKDAVNASRVQIKNNVTNVEPGFDKDVIKGLEQKYHVIGNKTEVSVVQVIDREKDKVCAVSDHRKYGNPAGY</sequence>
<keyword evidence="1" id="KW-1185">Reference proteome</keyword>
<evidence type="ECO:0000313" key="1">
    <source>
        <dbReference type="Proteomes" id="UP000000437"/>
    </source>
</evidence>
<dbReference type="Proteomes" id="UP000000437">
    <property type="component" value="Chromosome 1"/>
</dbReference>
<organism evidence="1 2">
    <name type="scientific">Danio rerio</name>
    <name type="common">Zebrafish</name>
    <name type="synonym">Brachydanio rerio</name>
    <dbReference type="NCBI Taxonomy" id="7955"/>
    <lineage>
        <taxon>Eukaryota</taxon>
        <taxon>Metazoa</taxon>
        <taxon>Chordata</taxon>
        <taxon>Craniata</taxon>
        <taxon>Vertebrata</taxon>
        <taxon>Euteleostomi</taxon>
        <taxon>Actinopterygii</taxon>
        <taxon>Neopterygii</taxon>
        <taxon>Teleostei</taxon>
        <taxon>Ostariophysi</taxon>
        <taxon>Cypriniformes</taxon>
        <taxon>Danionidae</taxon>
        <taxon>Danioninae</taxon>
        <taxon>Danio</taxon>
    </lineage>
</organism>
<reference evidence="2" key="1">
    <citation type="submission" date="2025-08" db="UniProtKB">
        <authorList>
            <consortium name="RefSeq"/>
        </authorList>
    </citation>
    <scope>IDENTIFICATION</scope>
    <source>
        <strain evidence="2">Tuebingen</strain>
        <tissue evidence="2">Fibroblasts and whole tissue</tissue>
    </source>
</reference>
<proteinExistence type="predicted"/>
<protein>
    <submittedName>
        <fullName evidence="2">Glutathione hydrolase 1 proenzyme</fullName>
    </submittedName>
</protein>
<accession>A0AC58G3U5</accession>
<name>A0AC58G3U5_DANRE</name>
<evidence type="ECO:0000313" key="2">
    <source>
        <dbReference type="RefSeq" id="XP_073764407.1"/>
    </source>
</evidence>
<keyword evidence="2" id="KW-0378">Hydrolase</keyword>